<dbReference type="SUPFAM" id="SSF51197">
    <property type="entry name" value="Clavaminate synthase-like"/>
    <property type="match status" value="1"/>
</dbReference>
<keyword evidence="3" id="KW-1185">Reference proteome</keyword>
<protein>
    <submittedName>
        <fullName evidence="2">Cupin-like domain-containing protein</fullName>
    </submittedName>
</protein>
<dbReference type="RefSeq" id="WP_222987822.1">
    <property type="nucleotide sequence ID" value="NZ_JAINVV010000001.1"/>
</dbReference>
<proteinExistence type="predicted"/>
<dbReference type="PANTHER" id="PTHR12461:SF105">
    <property type="entry name" value="HYPOXIA-INDUCIBLE FACTOR 1-ALPHA INHIBITOR"/>
    <property type="match status" value="1"/>
</dbReference>
<dbReference type="PROSITE" id="PS51184">
    <property type="entry name" value="JMJC"/>
    <property type="match status" value="1"/>
</dbReference>
<dbReference type="Proteomes" id="UP000706039">
    <property type="component" value="Unassembled WGS sequence"/>
</dbReference>
<dbReference type="InterPro" id="IPR003347">
    <property type="entry name" value="JmjC_dom"/>
</dbReference>
<sequence>MTDILAFDDASRDALAAAYPETPAPLPHRLLAHPLLTLESLAELGARLPAKSVEYNSGTLPIGVDPAATPGNGLGIEETIRSIEENGSWMVLKNVEQDPGYAALLNGALAEIVPVIDPVTGPMDKLEAFIFVSSPNAVTPFHFDPEHNILLQIRGSKTMTVFPADDAELASHYAHEAFHRGEHHRNLPWQEAFGAKGQAFTLTPGKAIHVPVKAPHWVQNGPEVSISLSVTWRSDWSLEEADARLANHYLRKLGLDPSAPGRFPQRNRTKAIAHRAYAKAVRTIKGA</sequence>
<gene>
    <name evidence="2" type="ORF">K7G82_00245</name>
</gene>
<feature type="domain" description="JmjC" evidence="1">
    <location>
        <begin position="87"/>
        <end position="249"/>
    </location>
</feature>
<dbReference type="InterPro" id="IPR041667">
    <property type="entry name" value="Cupin_8"/>
</dbReference>
<dbReference type="Gene3D" id="2.60.120.650">
    <property type="entry name" value="Cupin"/>
    <property type="match status" value="1"/>
</dbReference>
<dbReference type="PANTHER" id="PTHR12461">
    <property type="entry name" value="HYPOXIA-INDUCIBLE FACTOR 1 ALPHA INHIBITOR-RELATED"/>
    <property type="match status" value="1"/>
</dbReference>
<accession>A0ABS7PHD5</accession>
<evidence type="ECO:0000259" key="1">
    <source>
        <dbReference type="PROSITE" id="PS51184"/>
    </source>
</evidence>
<evidence type="ECO:0000313" key="2">
    <source>
        <dbReference type="EMBL" id="MBY8820700.1"/>
    </source>
</evidence>
<dbReference type="SMART" id="SM00558">
    <property type="entry name" value="JmjC"/>
    <property type="match status" value="1"/>
</dbReference>
<name>A0ABS7PHD5_9SPHN</name>
<organism evidence="2 3">
    <name type="scientific">Sphingomonas colocasiae</name>
    <dbReference type="NCBI Taxonomy" id="1848973"/>
    <lineage>
        <taxon>Bacteria</taxon>
        <taxon>Pseudomonadati</taxon>
        <taxon>Pseudomonadota</taxon>
        <taxon>Alphaproteobacteria</taxon>
        <taxon>Sphingomonadales</taxon>
        <taxon>Sphingomonadaceae</taxon>
        <taxon>Sphingomonas</taxon>
    </lineage>
</organism>
<comment type="caution">
    <text evidence="2">The sequence shown here is derived from an EMBL/GenBank/DDBJ whole genome shotgun (WGS) entry which is preliminary data.</text>
</comment>
<evidence type="ECO:0000313" key="3">
    <source>
        <dbReference type="Proteomes" id="UP000706039"/>
    </source>
</evidence>
<reference evidence="2 3" key="1">
    <citation type="submission" date="2021-08" db="EMBL/GenBank/DDBJ databases">
        <authorList>
            <person name="Tuo L."/>
        </authorList>
    </citation>
    <scope>NUCLEOTIDE SEQUENCE [LARGE SCALE GENOMIC DNA]</scope>
    <source>
        <strain evidence="2 3">JCM 31229</strain>
    </source>
</reference>
<dbReference type="EMBL" id="JAINVV010000001">
    <property type="protein sequence ID" value="MBY8820700.1"/>
    <property type="molecule type" value="Genomic_DNA"/>
</dbReference>
<dbReference type="Pfam" id="PF13621">
    <property type="entry name" value="Cupin_8"/>
    <property type="match status" value="1"/>
</dbReference>